<dbReference type="PANTHER" id="PTHR10622">
    <property type="entry name" value="HET DOMAIN-CONTAINING PROTEIN"/>
    <property type="match status" value="1"/>
</dbReference>
<feature type="domain" description="Heterokaryon incompatibility" evidence="1">
    <location>
        <begin position="24"/>
        <end position="69"/>
    </location>
</feature>
<proteinExistence type="predicted"/>
<dbReference type="AlphaFoldDB" id="A0A0C3IIW6"/>
<dbReference type="HOGENOM" id="CLU_1845931_0_0_1"/>
<evidence type="ECO:0000259" key="1">
    <source>
        <dbReference type="Pfam" id="PF06985"/>
    </source>
</evidence>
<accession>A0A0C3IIW6</accession>
<dbReference type="Proteomes" id="UP000054217">
    <property type="component" value="Unassembled WGS sequence"/>
</dbReference>
<gene>
    <name evidence="2" type="ORF">M404DRAFT_32775</name>
</gene>
<evidence type="ECO:0000313" key="2">
    <source>
        <dbReference type="EMBL" id="KIN96922.1"/>
    </source>
</evidence>
<reference evidence="2 3" key="1">
    <citation type="submission" date="2014-04" db="EMBL/GenBank/DDBJ databases">
        <authorList>
            <consortium name="DOE Joint Genome Institute"/>
            <person name="Kuo A."/>
            <person name="Kohler A."/>
            <person name="Costa M.D."/>
            <person name="Nagy L.G."/>
            <person name="Floudas D."/>
            <person name="Copeland A."/>
            <person name="Barry K.W."/>
            <person name="Cichocki N."/>
            <person name="Veneault-Fourrey C."/>
            <person name="LaButti K."/>
            <person name="Lindquist E.A."/>
            <person name="Lipzen A."/>
            <person name="Lundell T."/>
            <person name="Morin E."/>
            <person name="Murat C."/>
            <person name="Sun H."/>
            <person name="Tunlid A."/>
            <person name="Henrissat B."/>
            <person name="Grigoriev I.V."/>
            <person name="Hibbett D.S."/>
            <person name="Martin F."/>
            <person name="Nordberg H.P."/>
            <person name="Cantor M.N."/>
            <person name="Hua S.X."/>
        </authorList>
    </citation>
    <scope>NUCLEOTIDE SEQUENCE [LARGE SCALE GENOMIC DNA]</scope>
    <source>
        <strain evidence="2 3">Marx 270</strain>
    </source>
</reference>
<dbReference type="EMBL" id="KN832037">
    <property type="protein sequence ID" value="KIN96922.1"/>
    <property type="molecule type" value="Genomic_DNA"/>
</dbReference>
<sequence length="139" mass="16017">MSHTWQADEPNYEDFHQKCGGDYGAESAWADTVCIDKSSSAELDQSIRSLFAWYRNAYICIVYEGQTQSPLDFAADRWFTRGWTLQELLPPSRLKFHNKDWYPLTDFRNDKIIIEDVRKLTGGTSSPACFAKPSRPQLV</sequence>
<dbReference type="InterPro" id="IPR010730">
    <property type="entry name" value="HET"/>
</dbReference>
<dbReference type="OrthoDB" id="194358at2759"/>
<reference evidence="3" key="2">
    <citation type="submission" date="2015-01" db="EMBL/GenBank/DDBJ databases">
        <title>Evolutionary Origins and Diversification of the Mycorrhizal Mutualists.</title>
        <authorList>
            <consortium name="DOE Joint Genome Institute"/>
            <consortium name="Mycorrhizal Genomics Consortium"/>
            <person name="Kohler A."/>
            <person name="Kuo A."/>
            <person name="Nagy L.G."/>
            <person name="Floudas D."/>
            <person name="Copeland A."/>
            <person name="Barry K.W."/>
            <person name="Cichocki N."/>
            <person name="Veneault-Fourrey C."/>
            <person name="LaButti K."/>
            <person name="Lindquist E.A."/>
            <person name="Lipzen A."/>
            <person name="Lundell T."/>
            <person name="Morin E."/>
            <person name="Murat C."/>
            <person name="Riley R."/>
            <person name="Ohm R."/>
            <person name="Sun H."/>
            <person name="Tunlid A."/>
            <person name="Henrissat B."/>
            <person name="Grigoriev I.V."/>
            <person name="Hibbett D.S."/>
            <person name="Martin F."/>
        </authorList>
    </citation>
    <scope>NUCLEOTIDE SEQUENCE [LARGE SCALE GENOMIC DNA]</scope>
    <source>
        <strain evidence="3">Marx 270</strain>
    </source>
</reference>
<protein>
    <recommendedName>
        <fullName evidence="1">Heterokaryon incompatibility domain-containing protein</fullName>
    </recommendedName>
</protein>
<dbReference type="Pfam" id="PF06985">
    <property type="entry name" value="HET"/>
    <property type="match status" value="1"/>
</dbReference>
<evidence type="ECO:0000313" key="3">
    <source>
        <dbReference type="Proteomes" id="UP000054217"/>
    </source>
</evidence>
<organism evidence="2 3">
    <name type="scientific">Pisolithus tinctorius Marx 270</name>
    <dbReference type="NCBI Taxonomy" id="870435"/>
    <lineage>
        <taxon>Eukaryota</taxon>
        <taxon>Fungi</taxon>
        <taxon>Dikarya</taxon>
        <taxon>Basidiomycota</taxon>
        <taxon>Agaricomycotina</taxon>
        <taxon>Agaricomycetes</taxon>
        <taxon>Agaricomycetidae</taxon>
        <taxon>Boletales</taxon>
        <taxon>Sclerodermatineae</taxon>
        <taxon>Pisolithaceae</taxon>
        <taxon>Pisolithus</taxon>
    </lineage>
</organism>
<dbReference type="PANTHER" id="PTHR10622:SF12">
    <property type="entry name" value="HET DOMAIN-CONTAINING PROTEIN"/>
    <property type="match status" value="1"/>
</dbReference>
<keyword evidence="3" id="KW-1185">Reference proteome</keyword>
<dbReference type="STRING" id="870435.A0A0C3IIW6"/>
<name>A0A0C3IIW6_PISTI</name>
<dbReference type="InParanoid" id="A0A0C3IIW6"/>